<accession>A0A2M8GKX3</accession>
<dbReference type="Proteomes" id="UP000229370">
    <property type="component" value="Unassembled WGS sequence"/>
</dbReference>
<sequence>MNLYQKKQIEVVNQIESSLKERCLSFSTVSSVKDFENDPRTCLTSVHFLKPKLINQISRLLINPLKLISPNHYYYQRSSLHMTIKGIRVINDPPHFNSEDIKKARMIFQETIPYCHQFKVFFYRLLLFPTNLSLIGTTEEERDRIAIVLDKKLGQAGIPDDKKYLNSRFFFSNITLARFDSPISNSFRKKVKALSGNISKMFKPYTVDSVSLVSGNAVLKNRKIFGQWLLK</sequence>
<dbReference type="Gene3D" id="3.90.1140.10">
    <property type="entry name" value="Cyclic phosphodiesterase"/>
    <property type="match status" value="1"/>
</dbReference>
<comment type="caution">
    <text evidence="1">The sequence shown here is derived from an EMBL/GenBank/DDBJ whole genome shotgun (WGS) entry which is preliminary data.</text>
</comment>
<name>A0A2M8GKX3_9BACT</name>
<dbReference type="EMBL" id="PFQK01000102">
    <property type="protein sequence ID" value="PJC81203.1"/>
    <property type="molecule type" value="Genomic_DNA"/>
</dbReference>
<proteinExistence type="predicted"/>
<evidence type="ECO:0000313" key="1">
    <source>
        <dbReference type="EMBL" id="PJC81203.1"/>
    </source>
</evidence>
<protein>
    <submittedName>
        <fullName evidence="1">Uncharacterized protein</fullName>
    </submittedName>
</protein>
<evidence type="ECO:0000313" key="2">
    <source>
        <dbReference type="Proteomes" id="UP000229370"/>
    </source>
</evidence>
<dbReference type="AlphaFoldDB" id="A0A2M8GKX3"/>
<organism evidence="1 2">
    <name type="scientific">Candidatus Roizmanbacteria bacterium CG_4_8_14_3_um_filter_36_10</name>
    <dbReference type="NCBI Taxonomy" id="1974834"/>
    <lineage>
        <taxon>Bacteria</taxon>
        <taxon>Candidatus Roizmaniibacteriota</taxon>
    </lineage>
</organism>
<reference evidence="2" key="1">
    <citation type="submission" date="2017-09" db="EMBL/GenBank/DDBJ databases">
        <title>Depth-based differentiation of microbial function through sediment-hosted aquifers and enrichment of novel symbionts in the deep terrestrial subsurface.</title>
        <authorList>
            <person name="Probst A.J."/>
            <person name="Ladd B."/>
            <person name="Jarett J.K."/>
            <person name="Geller-Mcgrath D.E."/>
            <person name="Sieber C.M.K."/>
            <person name="Emerson J.B."/>
            <person name="Anantharaman K."/>
            <person name="Thomas B.C."/>
            <person name="Malmstrom R."/>
            <person name="Stieglmeier M."/>
            <person name="Klingl A."/>
            <person name="Woyke T."/>
            <person name="Ryan C.M."/>
            <person name="Banfield J.F."/>
        </authorList>
    </citation>
    <scope>NUCLEOTIDE SEQUENCE [LARGE SCALE GENOMIC DNA]</scope>
</reference>
<gene>
    <name evidence="1" type="ORF">CO007_05975</name>
</gene>